<protein>
    <submittedName>
        <fullName evidence="4">LytTR family DNA-binding domain-containing protein</fullName>
    </submittedName>
</protein>
<evidence type="ECO:0000313" key="5">
    <source>
        <dbReference type="Proteomes" id="UP001255246"/>
    </source>
</evidence>
<dbReference type="Proteomes" id="UP001255246">
    <property type="component" value="Unassembled WGS sequence"/>
</dbReference>
<keyword evidence="1" id="KW-0597">Phosphoprotein</keyword>
<evidence type="ECO:0000259" key="3">
    <source>
        <dbReference type="PROSITE" id="PS50930"/>
    </source>
</evidence>
<evidence type="ECO:0000259" key="2">
    <source>
        <dbReference type="PROSITE" id="PS50110"/>
    </source>
</evidence>
<name>A0ABU3AD57_9FLAO</name>
<dbReference type="EMBL" id="JAVRHR010000002">
    <property type="protein sequence ID" value="MDT0607048.1"/>
    <property type="molecule type" value="Genomic_DNA"/>
</dbReference>
<dbReference type="Gene3D" id="2.40.50.1020">
    <property type="entry name" value="LytTr DNA-binding domain"/>
    <property type="match status" value="1"/>
</dbReference>
<keyword evidence="5" id="KW-1185">Reference proteome</keyword>
<comment type="caution">
    <text evidence="4">The sequence shown here is derived from an EMBL/GenBank/DDBJ whole genome shotgun (WGS) entry which is preliminary data.</text>
</comment>
<dbReference type="Gene3D" id="3.40.50.2300">
    <property type="match status" value="1"/>
</dbReference>
<organism evidence="4 5">
    <name type="scientific">Croceitalea rosinachiae</name>
    <dbReference type="NCBI Taxonomy" id="3075596"/>
    <lineage>
        <taxon>Bacteria</taxon>
        <taxon>Pseudomonadati</taxon>
        <taxon>Bacteroidota</taxon>
        <taxon>Flavobacteriia</taxon>
        <taxon>Flavobacteriales</taxon>
        <taxon>Flavobacteriaceae</taxon>
        <taxon>Croceitalea</taxon>
    </lineage>
</organism>
<dbReference type="PROSITE" id="PS50930">
    <property type="entry name" value="HTH_LYTTR"/>
    <property type="match status" value="1"/>
</dbReference>
<dbReference type="InterPro" id="IPR011006">
    <property type="entry name" value="CheY-like_superfamily"/>
</dbReference>
<evidence type="ECO:0000313" key="4">
    <source>
        <dbReference type="EMBL" id="MDT0607048.1"/>
    </source>
</evidence>
<gene>
    <name evidence="4" type="ORF">RM706_08410</name>
</gene>
<dbReference type="SUPFAM" id="SSF52172">
    <property type="entry name" value="CheY-like"/>
    <property type="match status" value="1"/>
</dbReference>
<dbReference type="PANTHER" id="PTHR37299">
    <property type="entry name" value="TRANSCRIPTIONAL REGULATOR-RELATED"/>
    <property type="match status" value="1"/>
</dbReference>
<feature type="domain" description="HTH LytTR-type" evidence="3">
    <location>
        <begin position="141"/>
        <end position="243"/>
    </location>
</feature>
<reference evidence="4 5" key="1">
    <citation type="submission" date="2023-09" db="EMBL/GenBank/DDBJ databases">
        <authorList>
            <person name="Rey-Velasco X."/>
        </authorList>
    </citation>
    <scope>NUCLEOTIDE SEQUENCE [LARGE SCALE GENOMIC DNA]</scope>
    <source>
        <strain evidence="4 5">F388</strain>
    </source>
</reference>
<dbReference type="SMART" id="SM00448">
    <property type="entry name" value="REC"/>
    <property type="match status" value="1"/>
</dbReference>
<keyword evidence="4" id="KW-0238">DNA-binding</keyword>
<dbReference type="GO" id="GO:0003677">
    <property type="term" value="F:DNA binding"/>
    <property type="evidence" value="ECO:0007669"/>
    <property type="project" value="UniProtKB-KW"/>
</dbReference>
<feature type="modified residue" description="4-aspartylphosphate" evidence="1">
    <location>
        <position position="54"/>
    </location>
</feature>
<sequence length="243" mass="27974">MKKVIIVDDEAPARKLIKEFLESHKDLVIIEECNNGVDAVKAINTFKPDLVFLDIQMPGLTGFEVLQRLEEMPQIIFSTAYDQYAFKAFEVHAVDYLLKPFKQERFDEAIQKIMDNDKGYLSQLQNLVSGLNEQETYLTNILVSVRNKLINIPVDTIIYIKADGNYARLILEKDSHLTSYGLSKLEEKLNTQQFIRVHRSTVININAVKEAYSYPSSYELIMTNGDMVKVSRSYLDNIRKLIV</sequence>
<dbReference type="PROSITE" id="PS50110">
    <property type="entry name" value="RESPONSE_REGULATORY"/>
    <property type="match status" value="1"/>
</dbReference>
<accession>A0ABU3AD57</accession>
<dbReference type="PANTHER" id="PTHR37299:SF1">
    <property type="entry name" value="STAGE 0 SPORULATION PROTEIN A HOMOLOG"/>
    <property type="match status" value="1"/>
</dbReference>
<dbReference type="InterPro" id="IPR001789">
    <property type="entry name" value="Sig_transdc_resp-reg_receiver"/>
</dbReference>
<evidence type="ECO:0000256" key="1">
    <source>
        <dbReference type="PROSITE-ProRule" id="PRU00169"/>
    </source>
</evidence>
<proteinExistence type="predicted"/>
<dbReference type="InterPro" id="IPR046947">
    <property type="entry name" value="LytR-like"/>
</dbReference>
<dbReference type="SMART" id="SM00850">
    <property type="entry name" value="LytTR"/>
    <property type="match status" value="1"/>
</dbReference>
<dbReference type="InterPro" id="IPR007492">
    <property type="entry name" value="LytTR_DNA-bd_dom"/>
</dbReference>
<dbReference type="RefSeq" id="WP_311350611.1">
    <property type="nucleotide sequence ID" value="NZ_JAVRHR010000002.1"/>
</dbReference>
<feature type="domain" description="Response regulatory" evidence="2">
    <location>
        <begin position="3"/>
        <end position="114"/>
    </location>
</feature>
<dbReference type="Pfam" id="PF00072">
    <property type="entry name" value="Response_reg"/>
    <property type="match status" value="1"/>
</dbReference>
<dbReference type="Pfam" id="PF04397">
    <property type="entry name" value="LytTR"/>
    <property type="match status" value="1"/>
</dbReference>